<protein>
    <submittedName>
        <fullName evidence="1">Uncharacterized protein</fullName>
    </submittedName>
</protein>
<dbReference type="Proteomes" id="UP000233654">
    <property type="component" value="Unassembled WGS sequence"/>
</dbReference>
<evidence type="ECO:0000313" key="2">
    <source>
        <dbReference type="Proteomes" id="UP000233654"/>
    </source>
</evidence>
<dbReference type="Pfam" id="PF13450">
    <property type="entry name" value="NAD_binding_8"/>
    <property type="match status" value="1"/>
</dbReference>
<dbReference type="SUPFAM" id="SSF51905">
    <property type="entry name" value="FAD/NAD(P)-binding domain"/>
    <property type="match status" value="1"/>
</dbReference>
<proteinExistence type="predicted"/>
<dbReference type="AlphaFoldDB" id="A0A2N3G4M6"/>
<accession>A0A2N3G4M6</accession>
<evidence type="ECO:0000313" key="1">
    <source>
        <dbReference type="EMBL" id="PKQ27681.1"/>
    </source>
</evidence>
<dbReference type="Gene3D" id="3.50.50.60">
    <property type="entry name" value="FAD/NAD(P)-binding domain"/>
    <property type="match status" value="2"/>
</dbReference>
<comment type="caution">
    <text evidence="1">The sequence shown here is derived from an EMBL/GenBank/DDBJ whole genome shotgun (WGS) entry which is preliminary data.</text>
</comment>
<sequence>MSVKKEKADVFGAGMSGLIAAINLAREGYSVTVHDREPGYGGSRLYNPSTHVTPLDPQKTSEYIGIDISPAFHPVQACPAYFHDTKVMLPVGGVYAVERGDRPTSLDTLLYNECKGLSIKFEFDSKLTGDDLSSLPPNSVIACGLTQSAYEMLEIPYLPWHGWISRGKLEVGSYAWLWFDECVTEYGYFSAVNGYYFNLLFSTHEVEKPCLDKYRSFMVRNEGIEHESWEYVSGVVPLARPDNPRLFWNDAVLCGTISGAMDPMLWFGISGALVTGKVAAIAIMDKERGAAEFNRFTRRFKENYIVKNKIWSPFVRPNVNVMEKAIGALGVSNIERMGKLLEDGKLPFRSAIPGFSHVSCN</sequence>
<name>A0A2N3G4M6_9ACTN</name>
<organism evidence="1 2">
    <name type="scientific">Candidatus Anoxymicrobium japonicum</name>
    <dbReference type="NCBI Taxonomy" id="2013648"/>
    <lineage>
        <taxon>Bacteria</taxon>
        <taxon>Bacillati</taxon>
        <taxon>Actinomycetota</taxon>
        <taxon>Candidatus Geothermincolia</taxon>
        <taxon>Candidatus Geothermincolales</taxon>
        <taxon>Candidatus Anoxymicrobiaceae</taxon>
        <taxon>Candidatus Anoxymicrobium</taxon>
    </lineage>
</organism>
<dbReference type="InterPro" id="IPR036188">
    <property type="entry name" value="FAD/NAD-bd_sf"/>
</dbReference>
<reference evidence="1 2" key="1">
    <citation type="journal article" date="2017" name="ISME J.">
        <title>Potential for microbial H2 and metal transformations associated with novel bacteria and archaea in deep terrestrial subsurface sediments.</title>
        <authorList>
            <person name="Hernsdorf A.W."/>
            <person name="Amano Y."/>
            <person name="Miyakawa K."/>
            <person name="Ise K."/>
            <person name="Suzuki Y."/>
            <person name="Anantharaman K."/>
            <person name="Probst A."/>
            <person name="Burstein D."/>
            <person name="Thomas B.C."/>
            <person name="Banfield J.F."/>
        </authorList>
    </citation>
    <scope>NUCLEOTIDE SEQUENCE [LARGE SCALE GENOMIC DNA]</scope>
    <source>
        <strain evidence="1">HGW-Actinobacteria-3</strain>
    </source>
</reference>
<gene>
    <name evidence="1" type="ORF">CVT63_06735</name>
</gene>
<dbReference type="EMBL" id="PHEX01000065">
    <property type="protein sequence ID" value="PKQ27681.1"/>
    <property type="molecule type" value="Genomic_DNA"/>
</dbReference>